<accession>A0A368YQL8</accession>
<dbReference type="InterPro" id="IPR035906">
    <property type="entry name" value="MetI-like_sf"/>
</dbReference>
<dbReference type="CDD" id="cd06261">
    <property type="entry name" value="TM_PBP2"/>
    <property type="match status" value="1"/>
</dbReference>
<protein>
    <submittedName>
        <fullName evidence="9">Peptide/nickel transport system permease protein/oligopeptide transport system permease protein</fullName>
    </submittedName>
</protein>
<dbReference type="SUPFAM" id="SSF161098">
    <property type="entry name" value="MetI-like"/>
    <property type="match status" value="1"/>
</dbReference>
<dbReference type="InterPro" id="IPR000515">
    <property type="entry name" value="MetI-like"/>
</dbReference>
<evidence type="ECO:0000256" key="1">
    <source>
        <dbReference type="ARBA" id="ARBA00004651"/>
    </source>
</evidence>
<feature type="transmembrane region" description="Helical" evidence="7">
    <location>
        <begin position="12"/>
        <end position="36"/>
    </location>
</feature>
<dbReference type="InterPro" id="IPR045621">
    <property type="entry name" value="BPD_transp_1_N"/>
</dbReference>
<sequence length="313" mass="34040">MTGRVVMPFLILKRVLVACSTVIAVIVLSGMLIHVVPGDPVTAMMAQSVSATPEAMAEMRARLGLDLPVWQQVMLYLAHVLQGDLGTTIRGNEPVLTLLLQRLPNTFALAVSGLALALAIGIPLGFLAAVNRGRIADTAVMFIAVLGVSIPTFWLGLVMIQVFALKLGWLPVAGSSWRNILLPALTLGLTYCALVARMTRSALVDVLEEDYIRTARAKGLREHEVLFVHALRPALISIVTVVGLVFAYLLGGQVIIENVFSWNGIGRLAVQAMLERDYPMIQGFIVVFAISVVIVSMLIDILYSFLDPRMRQK</sequence>
<evidence type="ECO:0000256" key="2">
    <source>
        <dbReference type="ARBA" id="ARBA00022448"/>
    </source>
</evidence>
<evidence type="ECO:0000313" key="10">
    <source>
        <dbReference type="Proteomes" id="UP000253324"/>
    </source>
</evidence>
<proteinExistence type="inferred from homology"/>
<dbReference type="PANTHER" id="PTHR43163:SF6">
    <property type="entry name" value="DIPEPTIDE TRANSPORT SYSTEM PERMEASE PROTEIN DPPB-RELATED"/>
    <property type="match status" value="1"/>
</dbReference>
<dbReference type="GO" id="GO:0005886">
    <property type="term" value="C:plasma membrane"/>
    <property type="evidence" value="ECO:0007669"/>
    <property type="project" value="UniProtKB-SubCell"/>
</dbReference>
<evidence type="ECO:0000256" key="3">
    <source>
        <dbReference type="ARBA" id="ARBA00022475"/>
    </source>
</evidence>
<feature type="transmembrane region" description="Helical" evidence="7">
    <location>
        <begin position="283"/>
        <end position="306"/>
    </location>
</feature>
<feature type="domain" description="ABC transmembrane type-1" evidence="8">
    <location>
        <begin position="103"/>
        <end position="303"/>
    </location>
</feature>
<evidence type="ECO:0000259" key="8">
    <source>
        <dbReference type="PROSITE" id="PS50928"/>
    </source>
</evidence>
<evidence type="ECO:0000313" key="9">
    <source>
        <dbReference type="EMBL" id="RCW81858.1"/>
    </source>
</evidence>
<comment type="caution">
    <text evidence="9">The sequence shown here is derived from an EMBL/GenBank/DDBJ whole genome shotgun (WGS) entry which is preliminary data.</text>
</comment>
<evidence type="ECO:0000256" key="5">
    <source>
        <dbReference type="ARBA" id="ARBA00022989"/>
    </source>
</evidence>
<evidence type="ECO:0000256" key="7">
    <source>
        <dbReference type="RuleBase" id="RU363032"/>
    </source>
</evidence>
<comment type="subcellular location">
    <subcellularLocation>
        <location evidence="1 7">Cell membrane</location>
        <topology evidence="1 7">Multi-pass membrane protein</topology>
    </subcellularLocation>
</comment>
<dbReference type="RefSeq" id="WP_245426380.1">
    <property type="nucleotide sequence ID" value="NZ_QPJM01000009.1"/>
</dbReference>
<dbReference type="Proteomes" id="UP000253324">
    <property type="component" value="Unassembled WGS sequence"/>
</dbReference>
<keyword evidence="4 7" id="KW-0812">Transmembrane</keyword>
<evidence type="ECO:0000256" key="6">
    <source>
        <dbReference type="ARBA" id="ARBA00023136"/>
    </source>
</evidence>
<keyword evidence="10" id="KW-1185">Reference proteome</keyword>
<keyword evidence="6 7" id="KW-0472">Membrane</keyword>
<feature type="transmembrane region" description="Helical" evidence="7">
    <location>
        <begin position="226"/>
        <end position="250"/>
    </location>
</feature>
<name>A0A368YQL8_9HYPH</name>
<feature type="transmembrane region" description="Helical" evidence="7">
    <location>
        <begin position="176"/>
        <end position="196"/>
    </location>
</feature>
<dbReference type="GO" id="GO:0055085">
    <property type="term" value="P:transmembrane transport"/>
    <property type="evidence" value="ECO:0007669"/>
    <property type="project" value="InterPro"/>
</dbReference>
<organism evidence="9 10">
    <name type="scientific">Phyllobacterium bourgognense</name>
    <dbReference type="NCBI Taxonomy" id="314236"/>
    <lineage>
        <taxon>Bacteria</taxon>
        <taxon>Pseudomonadati</taxon>
        <taxon>Pseudomonadota</taxon>
        <taxon>Alphaproteobacteria</taxon>
        <taxon>Hyphomicrobiales</taxon>
        <taxon>Phyllobacteriaceae</taxon>
        <taxon>Phyllobacterium</taxon>
    </lineage>
</organism>
<dbReference type="EMBL" id="QPJM01000009">
    <property type="protein sequence ID" value="RCW81858.1"/>
    <property type="molecule type" value="Genomic_DNA"/>
</dbReference>
<dbReference type="AlphaFoldDB" id="A0A368YQL8"/>
<dbReference type="PROSITE" id="PS50928">
    <property type="entry name" value="ABC_TM1"/>
    <property type="match status" value="1"/>
</dbReference>
<keyword evidence="3" id="KW-1003">Cell membrane</keyword>
<feature type="transmembrane region" description="Helical" evidence="7">
    <location>
        <begin position="142"/>
        <end position="164"/>
    </location>
</feature>
<dbReference type="PANTHER" id="PTHR43163">
    <property type="entry name" value="DIPEPTIDE TRANSPORT SYSTEM PERMEASE PROTEIN DPPB-RELATED"/>
    <property type="match status" value="1"/>
</dbReference>
<dbReference type="Gene3D" id="1.10.3720.10">
    <property type="entry name" value="MetI-like"/>
    <property type="match status" value="1"/>
</dbReference>
<dbReference type="Pfam" id="PF19300">
    <property type="entry name" value="BPD_transp_1_N"/>
    <property type="match status" value="1"/>
</dbReference>
<reference evidence="9 10" key="1">
    <citation type="submission" date="2018-07" db="EMBL/GenBank/DDBJ databases">
        <title>Genomic Encyclopedia of Type Strains, Phase III (KMG-III): the genomes of soil and plant-associated and newly described type strains.</title>
        <authorList>
            <person name="Whitman W."/>
        </authorList>
    </citation>
    <scope>NUCLEOTIDE SEQUENCE [LARGE SCALE GENOMIC DNA]</scope>
    <source>
        <strain evidence="9 10">31-25a</strain>
    </source>
</reference>
<feature type="transmembrane region" description="Helical" evidence="7">
    <location>
        <begin position="107"/>
        <end position="130"/>
    </location>
</feature>
<keyword evidence="5 7" id="KW-1133">Transmembrane helix</keyword>
<evidence type="ECO:0000256" key="4">
    <source>
        <dbReference type="ARBA" id="ARBA00022692"/>
    </source>
</evidence>
<keyword evidence="2 7" id="KW-0813">Transport</keyword>
<gene>
    <name evidence="9" type="ORF">C7476_10940</name>
</gene>
<comment type="similarity">
    <text evidence="7">Belongs to the binding-protein-dependent transport system permease family.</text>
</comment>
<dbReference type="Pfam" id="PF00528">
    <property type="entry name" value="BPD_transp_1"/>
    <property type="match status" value="1"/>
</dbReference>